<dbReference type="PANTHER" id="PTHR32071:SF119">
    <property type="entry name" value="SIGMA L-DEPENDENT TRANSCRIPTIONAL REGULATOR YPLP-RELATED"/>
    <property type="match status" value="1"/>
</dbReference>
<dbReference type="SMART" id="SM00382">
    <property type="entry name" value="AAA"/>
    <property type="match status" value="1"/>
</dbReference>
<dbReference type="SUPFAM" id="SSF52540">
    <property type="entry name" value="P-loop containing nucleoside triphosphate hydrolases"/>
    <property type="match status" value="1"/>
</dbReference>
<reference evidence="10 11" key="1">
    <citation type="submission" date="2017-04" db="EMBL/GenBank/DDBJ databases">
        <authorList>
            <person name="Afonso C.L."/>
            <person name="Miller P.J."/>
            <person name="Scott M.A."/>
            <person name="Spackman E."/>
            <person name="Goraichik I."/>
            <person name="Dimitrov K.M."/>
            <person name="Suarez D.L."/>
            <person name="Swayne D.E."/>
        </authorList>
    </citation>
    <scope>NUCLEOTIDE SEQUENCE [LARGE SCALE GENOMIC DNA]</scope>
    <source>
        <strain evidence="10 11">DSM 3385</strain>
    </source>
</reference>
<organism evidence="10 11">
    <name type="scientific">Desulfocicer vacuolatum DSM 3385</name>
    <dbReference type="NCBI Taxonomy" id="1121400"/>
    <lineage>
        <taxon>Bacteria</taxon>
        <taxon>Pseudomonadati</taxon>
        <taxon>Thermodesulfobacteriota</taxon>
        <taxon>Desulfobacteria</taxon>
        <taxon>Desulfobacterales</taxon>
        <taxon>Desulfobacteraceae</taxon>
        <taxon>Desulfocicer</taxon>
    </lineage>
</organism>
<name>A0A1W2ASZ7_9BACT</name>
<keyword evidence="1" id="KW-0547">Nucleotide-binding</keyword>
<keyword evidence="5" id="KW-0010">Activator</keyword>
<dbReference type="PROSITE" id="PS00675">
    <property type="entry name" value="SIGMA54_INTERACT_1"/>
    <property type="match status" value="1"/>
</dbReference>
<evidence type="ECO:0000256" key="1">
    <source>
        <dbReference type="ARBA" id="ARBA00022741"/>
    </source>
</evidence>
<dbReference type="GO" id="GO:0043565">
    <property type="term" value="F:sequence-specific DNA binding"/>
    <property type="evidence" value="ECO:0007669"/>
    <property type="project" value="InterPro"/>
</dbReference>
<dbReference type="PROSITE" id="PS50045">
    <property type="entry name" value="SIGMA54_INTERACT_4"/>
    <property type="match status" value="1"/>
</dbReference>
<dbReference type="PRINTS" id="PR01590">
    <property type="entry name" value="HTHFIS"/>
</dbReference>
<dbReference type="Gene3D" id="3.40.50.300">
    <property type="entry name" value="P-loop containing nucleotide triphosphate hydrolases"/>
    <property type="match status" value="1"/>
</dbReference>
<dbReference type="InterPro" id="IPR058031">
    <property type="entry name" value="AAA_lid_NorR"/>
</dbReference>
<dbReference type="InterPro" id="IPR011006">
    <property type="entry name" value="CheY-like_superfamily"/>
</dbReference>
<dbReference type="InterPro" id="IPR027417">
    <property type="entry name" value="P-loop_NTPase"/>
</dbReference>
<dbReference type="Pfam" id="PF02954">
    <property type="entry name" value="HTH_8"/>
    <property type="match status" value="1"/>
</dbReference>
<dbReference type="EMBL" id="FWXY01000006">
    <property type="protein sequence ID" value="SMC63817.1"/>
    <property type="molecule type" value="Genomic_DNA"/>
</dbReference>
<evidence type="ECO:0000259" key="9">
    <source>
        <dbReference type="PROSITE" id="PS50110"/>
    </source>
</evidence>
<dbReference type="InterPro" id="IPR025943">
    <property type="entry name" value="Sigma_54_int_dom_ATP-bd_2"/>
</dbReference>
<dbReference type="GO" id="GO:0000160">
    <property type="term" value="P:phosphorelay signal transduction system"/>
    <property type="evidence" value="ECO:0007669"/>
    <property type="project" value="InterPro"/>
</dbReference>
<dbReference type="SUPFAM" id="SSF46689">
    <property type="entry name" value="Homeodomain-like"/>
    <property type="match status" value="1"/>
</dbReference>
<dbReference type="SMART" id="SM00448">
    <property type="entry name" value="REC"/>
    <property type="match status" value="1"/>
</dbReference>
<dbReference type="SUPFAM" id="SSF52172">
    <property type="entry name" value="CheY-like"/>
    <property type="match status" value="1"/>
</dbReference>
<dbReference type="InterPro" id="IPR025944">
    <property type="entry name" value="Sigma_54_int_dom_CS"/>
</dbReference>
<gene>
    <name evidence="10" type="ORF">SAMN02746065_10677</name>
</gene>
<proteinExistence type="predicted"/>
<keyword evidence="4" id="KW-0238">DNA-binding</keyword>
<dbReference type="STRING" id="1121400.SAMN02746065_10677"/>
<dbReference type="Pfam" id="PF00158">
    <property type="entry name" value="Sigma54_activat"/>
    <property type="match status" value="1"/>
</dbReference>
<dbReference type="Gene3D" id="1.10.10.60">
    <property type="entry name" value="Homeodomain-like"/>
    <property type="match status" value="1"/>
</dbReference>
<dbReference type="InterPro" id="IPR025662">
    <property type="entry name" value="Sigma_54_int_dom_ATP-bd_1"/>
</dbReference>
<dbReference type="InterPro" id="IPR002078">
    <property type="entry name" value="Sigma_54_int"/>
</dbReference>
<dbReference type="AlphaFoldDB" id="A0A1W2ASZ7"/>
<dbReference type="FunFam" id="3.40.50.300:FF:000006">
    <property type="entry name" value="DNA-binding transcriptional regulator NtrC"/>
    <property type="match status" value="1"/>
</dbReference>
<dbReference type="OrthoDB" id="9763792at2"/>
<dbReference type="Proteomes" id="UP000192418">
    <property type="component" value="Unassembled WGS sequence"/>
</dbReference>
<dbReference type="FunFam" id="1.10.8.60:FF:000014">
    <property type="entry name" value="DNA-binding transcriptional regulator NtrC"/>
    <property type="match status" value="1"/>
</dbReference>
<dbReference type="InterPro" id="IPR003593">
    <property type="entry name" value="AAA+_ATPase"/>
</dbReference>
<feature type="domain" description="Response regulatory" evidence="9">
    <location>
        <begin position="19"/>
        <end position="133"/>
    </location>
</feature>
<protein>
    <submittedName>
        <fullName evidence="10">Two-component system, NtrC family, response regulator/two-component system, NtrC family, response regulator HydG</fullName>
    </submittedName>
</protein>
<dbReference type="Pfam" id="PF25601">
    <property type="entry name" value="AAA_lid_14"/>
    <property type="match status" value="1"/>
</dbReference>
<evidence type="ECO:0000259" key="8">
    <source>
        <dbReference type="PROSITE" id="PS50045"/>
    </source>
</evidence>
<keyword evidence="6" id="KW-0804">Transcription</keyword>
<dbReference type="InterPro" id="IPR001789">
    <property type="entry name" value="Sig_transdc_resp-reg_receiver"/>
</dbReference>
<sequence length="473" mass="53620">MPNPPQSTVEWPPLPVKLKILFVDDEQSLHKLFTRIINNSAVELKTALNGLEALTILETFPADVVITDVKMPHMDGMELLKKIQEHYPDTFTILITGYSNVPDAVTSIKTGAYDYLSKPFDFKEIRALIENIAHHKDLLEDEYLDVNTTNDRRKNHRFENIIGRDRGMFEIFKKIQDVAPTDATVLITGETGAGKELVAKAIHYKSLRKDQPFLALNCGTVSESLMGSELFGHEKGAFTGAATMKKGYFEMADKGTLFLDEIGDVPLPVQVSLLRLLEEGTFQRVGSTRTIKVDVRIVCATNKALQDLVHENRFREDLFYRLNVVPIHLPPLRERPLDIPVLVNHFIKKYAKKLNKNISAISRSAMEKLKTYQWPGNVRELTNVIEFIVIFCKGRKIDEKDLPALFQTASSSESDNFNIQLKSRSISRAESTLIQTVLTETGWNLKQSAELLEIARGTLYSKIKKYGLKKQEE</sequence>
<dbReference type="PROSITE" id="PS00676">
    <property type="entry name" value="SIGMA54_INTERACT_2"/>
    <property type="match status" value="1"/>
</dbReference>
<evidence type="ECO:0000313" key="10">
    <source>
        <dbReference type="EMBL" id="SMC63817.1"/>
    </source>
</evidence>
<dbReference type="CDD" id="cd00009">
    <property type="entry name" value="AAA"/>
    <property type="match status" value="1"/>
</dbReference>
<dbReference type="PANTHER" id="PTHR32071">
    <property type="entry name" value="TRANSCRIPTIONAL REGULATORY PROTEIN"/>
    <property type="match status" value="1"/>
</dbReference>
<evidence type="ECO:0000256" key="3">
    <source>
        <dbReference type="ARBA" id="ARBA00023015"/>
    </source>
</evidence>
<keyword evidence="2" id="KW-0067">ATP-binding</keyword>
<dbReference type="Pfam" id="PF00072">
    <property type="entry name" value="Response_reg"/>
    <property type="match status" value="1"/>
</dbReference>
<evidence type="ECO:0000256" key="7">
    <source>
        <dbReference type="PROSITE-ProRule" id="PRU00169"/>
    </source>
</evidence>
<keyword evidence="11" id="KW-1185">Reference proteome</keyword>
<dbReference type="InterPro" id="IPR009057">
    <property type="entry name" value="Homeodomain-like_sf"/>
</dbReference>
<dbReference type="PROSITE" id="PS50110">
    <property type="entry name" value="RESPONSE_REGULATORY"/>
    <property type="match status" value="1"/>
</dbReference>
<evidence type="ECO:0000256" key="2">
    <source>
        <dbReference type="ARBA" id="ARBA00022840"/>
    </source>
</evidence>
<feature type="domain" description="Sigma-54 factor interaction" evidence="8">
    <location>
        <begin position="161"/>
        <end position="390"/>
    </location>
</feature>
<keyword evidence="7" id="KW-0597">Phosphoprotein</keyword>
<dbReference type="Gene3D" id="3.40.50.2300">
    <property type="match status" value="1"/>
</dbReference>
<dbReference type="GO" id="GO:0006355">
    <property type="term" value="P:regulation of DNA-templated transcription"/>
    <property type="evidence" value="ECO:0007669"/>
    <property type="project" value="InterPro"/>
</dbReference>
<dbReference type="GO" id="GO:0005524">
    <property type="term" value="F:ATP binding"/>
    <property type="evidence" value="ECO:0007669"/>
    <property type="project" value="UniProtKB-KW"/>
</dbReference>
<dbReference type="RefSeq" id="WP_084067984.1">
    <property type="nucleotide sequence ID" value="NZ_FWXY01000006.1"/>
</dbReference>
<keyword evidence="3" id="KW-0805">Transcription regulation</keyword>
<evidence type="ECO:0000256" key="5">
    <source>
        <dbReference type="ARBA" id="ARBA00023159"/>
    </source>
</evidence>
<dbReference type="InterPro" id="IPR002197">
    <property type="entry name" value="HTH_Fis"/>
</dbReference>
<accession>A0A1W2ASZ7</accession>
<evidence type="ECO:0000313" key="11">
    <source>
        <dbReference type="Proteomes" id="UP000192418"/>
    </source>
</evidence>
<evidence type="ECO:0000256" key="6">
    <source>
        <dbReference type="ARBA" id="ARBA00023163"/>
    </source>
</evidence>
<feature type="modified residue" description="4-aspartylphosphate" evidence="7">
    <location>
        <position position="68"/>
    </location>
</feature>
<evidence type="ECO:0000256" key="4">
    <source>
        <dbReference type="ARBA" id="ARBA00023125"/>
    </source>
</evidence>
<dbReference type="Gene3D" id="1.10.8.60">
    <property type="match status" value="1"/>
</dbReference>
<dbReference type="PROSITE" id="PS00688">
    <property type="entry name" value="SIGMA54_INTERACT_3"/>
    <property type="match status" value="1"/>
</dbReference>